<comment type="caution">
    <text evidence="3">The sequence shown here is derived from an EMBL/GenBank/DDBJ whole genome shotgun (WGS) entry which is preliminary data.</text>
</comment>
<dbReference type="Gene3D" id="3.40.1440.10">
    <property type="entry name" value="GIY-YIG endonuclease"/>
    <property type="match status" value="1"/>
</dbReference>
<dbReference type="AlphaFoldDB" id="A0A955RQY4"/>
<dbReference type="PANTHER" id="PTHR34477">
    <property type="entry name" value="UPF0213 PROTEIN YHBQ"/>
    <property type="match status" value="1"/>
</dbReference>
<dbReference type="Proteomes" id="UP000751518">
    <property type="component" value="Unassembled WGS sequence"/>
</dbReference>
<dbReference type="InterPro" id="IPR050190">
    <property type="entry name" value="UPF0213_domain"/>
</dbReference>
<reference evidence="3" key="1">
    <citation type="submission" date="2020-04" db="EMBL/GenBank/DDBJ databases">
        <authorList>
            <person name="Zhang T."/>
        </authorList>
    </citation>
    <scope>NUCLEOTIDE SEQUENCE</scope>
    <source>
        <strain evidence="3">HKST-UBA03</strain>
    </source>
</reference>
<dbReference type="InterPro" id="IPR000305">
    <property type="entry name" value="GIY-YIG_endonuc"/>
</dbReference>
<gene>
    <name evidence="3" type="ORF">KC614_01855</name>
</gene>
<accession>A0A955RQY4</accession>
<dbReference type="Pfam" id="PF01541">
    <property type="entry name" value="GIY-YIG"/>
    <property type="match status" value="1"/>
</dbReference>
<evidence type="ECO:0000259" key="2">
    <source>
        <dbReference type="PROSITE" id="PS50164"/>
    </source>
</evidence>
<proteinExistence type="inferred from homology"/>
<sequence length="85" mass="10374">MFYTYVLENPKDWSLYIGYTNNLSRRIREHRRGQSEYTSTRGPYKLICYFAMENERDAKKFEKYLKSGYGRRFLKSMLKNYLSNS</sequence>
<name>A0A955RQY4_UNCKA</name>
<dbReference type="InterPro" id="IPR035901">
    <property type="entry name" value="GIY-YIG_endonuc_sf"/>
</dbReference>
<dbReference type="PROSITE" id="PS50164">
    <property type="entry name" value="GIY_YIG"/>
    <property type="match status" value="1"/>
</dbReference>
<evidence type="ECO:0000313" key="4">
    <source>
        <dbReference type="Proteomes" id="UP000751518"/>
    </source>
</evidence>
<evidence type="ECO:0000313" key="3">
    <source>
        <dbReference type="EMBL" id="MCA9391929.1"/>
    </source>
</evidence>
<dbReference type="EMBL" id="JAGQKZ010000010">
    <property type="protein sequence ID" value="MCA9391929.1"/>
    <property type="molecule type" value="Genomic_DNA"/>
</dbReference>
<evidence type="ECO:0000256" key="1">
    <source>
        <dbReference type="ARBA" id="ARBA00007435"/>
    </source>
</evidence>
<organism evidence="3 4">
    <name type="scientific">candidate division WWE3 bacterium</name>
    <dbReference type="NCBI Taxonomy" id="2053526"/>
    <lineage>
        <taxon>Bacteria</taxon>
        <taxon>Katanobacteria</taxon>
    </lineage>
</organism>
<protein>
    <submittedName>
        <fullName evidence="3">GIY-YIG nuclease family protein</fullName>
    </submittedName>
</protein>
<dbReference type="SUPFAM" id="SSF82771">
    <property type="entry name" value="GIY-YIG endonuclease"/>
    <property type="match status" value="1"/>
</dbReference>
<reference evidence="3" key="2">
    <citation type="journal article" date="2021" name="Microbiome">
        <title>Successional dynamics and alternative stable states in a saline activated sludge microbial community over 9 years.</title>
        <authorList>
            <person name="Wang Y."/>
            <person name="Ye J."/>
            <person name="Ju F."/>
            <person name="Liu L."/>
            <person name="Boyd J.A."/>
            <person name="Deng Y."/>
            <person name="Parks D.H."/>
            <person name="Jiang X."/>
            <person name="Yin X."/>
            <person name="Woodcroft B.J."/>
            <person name="Tyson G.W."/>
            <person name="Hugenholtz P."/>
            <person name="Polz M.F."/>
            <person name="Zhang T."/>
        </authorList>
    </citation>
    <scope>NUCLEOTIDE SEQUENCE</scope>
    <source>
        <strain evidence="3">HKST-UBA03</strain>
    </source>
</reference>
<dbReference type="PANTHER" id="PTHR34477:SF1">
    <property type="entry name" value="UPF0213 PROTEIN YHBQ"/>
    <property type="match status" value="1"/>
</dbReference>
<feature type="domain" description="GIY-YIG" evidence="2">
    <location>
        <begin position="1"/>
        <end position="75"/>
    </location>
</feature>
<comment type="similarity">
    <text evidence="1">Belongs to the UPF0213 family.</text>
</comment>